<dbReference type="PANTHER" id="PTHR46268:SF6">
    <property type="entry name" value="UNIVERSAL STRESS PROTEIN UP12"/>
    <property type="match status" value="1"/>
</dbReference>
<dbReference type="PRINTS" id="PR01438">
    <property type="entry name" value="UNVRSLSTRESS"/>
</dbReference>
<dbReference type="InterPro" id="IPR006016">
    <property type="entry name" value="UspA"/>
</dbReference>
<evidence type="ECO:0000313" key="4">
    <source>
        <dbReference type="Proteomes" id="UP000091979"/>
    </source>
</evidence>
<protein>
    <recommendedName>
        <fullName evidence="2">UspA domain-containing protein</fullName>
    </recommendedName>
</protein>
<dbReference type="Pfam" id="PF00582">
    <property type="entry name" value="Usp"/>
    <property type="match status" value="2"/>
</dbReference>
<evidence type="ECO:0000256" key="1">
    <source>
        <dbReference type="ARBA" id="ARBA00008791"/>
    </source>
</evidence>
<proteinExistence type="inferred from homology"/>
<comment type="caution">
    <text evidence="3">The sequence shown here is derived from an EMBL/GenBank/DDBJ whole genome shotgun (WGS) entry which is preliminary data.</text>
</comment>
<reference evidence="3 4" key="1">
    <citation type="submission" date="2015-01" db="EMBL/GenBank/DDBJ databases">
        <title>Desulfovibrio sp. JC271 draft genome sequence.</title>
        <authorList>
            <person name="Shivani Y."/>
            <person name="Subhash Y."/>
            <person name="Sasikala C."/>
            <person name="Ramana C.V."/>
        </authorList>
    </citation>
    <scope>NUCLEOTIDE SEQUENCE [LARGE SCALE GENOMIC DNA]</scope>
    <source>
        <strain evidence="3 4">JC271</strain>
    </source>
</reference>
<dbReference type="CDD" id="cd00293">
    <property type="entry name" value="USP-like"/>
    <property type="match status" value="2"/>
</dbReference>
<accession>A0A1B7XDM5</accession>
<dbReference type="PANTHER" id="PTHR46268">
    <property type="entry name" value="STRESS RESPONSE PROTEIN NHAX"/>
    <property type="match status" value="1"/>
</dbReference>
<dbReference type="Gene3D" id="3.40.50.620">
    <property type="entry name" value="HUPs"/>
    <property type="match status" value="2"/>
</dbReference>
<dbReference type="AlphaFoldDB" id="A0A1B7XDM5"/>
<dbReference type="RefSeq" id="WP_066854412.1">
    <property type="nucleotide sequence ID" value="NZ_JXMS01000011.1"/>
</dbReference>
<sequence length="287" mass="30549">MYKKMLVAFDGARTSMDIVRQAAQFARSENSMVDIVTVCPEYQGDLRIHGDTSVLYDMYESIRNALNEAVQQCEEIGVKAQGHFCVGNPSDILVEQVGALGSDIVALGTHSSQLLQSIVVGSVAGTVVQQTASDLLIITGNTALSLDSIFLAYDGSAEAEAAARQASALSERYGAHLTAGIAYEMDMEAFSLSPVVENDILKKTEQAVSSVTRIVAAADVRGFDVTVRYGNPPHTVLAEEAAKKKAGLVVVGAGSRSKLAHLLMGGVVYKLVYCSNCPVLVVKEQMQ</sequence>
<name>A0A1B7XDM5_9BACT</name>
<dbReference type="EMBL" id="JXMS01000011">
    <property type="protein sequence ID" value="OBQ52139.1"/>
    <property type="molecule type" value="Genomic_DNA"/>
</dbReference>
<dbReference type="OrthoDB" id="9808582at2"/>
<keyword evidence="4" id="KW-1185">Reference proteome</keyword>
<dbReference type="SUPFAM" id="SSF52402">
    <property type="entry name" value="Adenine nucleotide alpha hydrolases-like"/>
    <property type="match status" value="2"/>
</dbReference>
<organism evidence="3 4">
    <name type="scientific">Halodesulfovibrio spirochaetisodalis</name>
    <dbReference type="NCBI Taxonomy" id="1560234"/>
    <lineage>
        <taxon>Bacteria</taxon>
        <taxon>Pseudomonadati</taxon>
        <taxon>Thermodesulfobacteriota</taxon>
        <taxon>Desulfovibrionia</taxon>
        <taxon>Desulfovibrionales</taxon>
        <taxon>Desulfovibrionaceae</taxon>
        <taxon>Halodesulfovibrio</taxon>
    </lineage>
</organism>
<dbReference type="Proteomes" id="UP000091979">
    <property type="component" value="Unassembled WGS sequence"/>
</dbReference>
<feature type="domain" description="UspA" evidence="2">
    <location>
        <begin position="148"/>
        <end position="283"/>
    </location>
</feature>
<dbReference type="InterPro" id="IPR006015">
    <property type="entry name" value="Universal_stress_UspA"/>
</dbReference>
<feature type="domain" description="UspA" evidence="2">
    <location>
        <begin position="1"/>
        <end position="138"/>
    </location>
</feature>
<gene>
    <name evidence="3" type="ORF">SP90_08160</name>
</gene>
<dbReference type="InterPro" id="IPR014729">
    <property type="entry name" value="Rossmann-like_a/b/a_fold"/>
</dbReference>
<evidence type="ECO:0000313" key="3">
    <source>
        <dbReference type="EMBL" id="OBQ52139.1"/>
    </source>
</evidence>
<evidence type="ECO:0000259" key="2">
    <source>
        <dbReference type="Pfam" id="PF00582"/>
    </source>
</evidence>
<dbReference type="PATRIC" id="fig|1560234.3.peg.452"/>
<dbReference type="STRING" id="1560234.SP90_08160"/>
<comment type="similarity">
    <text evidence="1">Belongs to the universal stress protein A family.</text>
</comment>